<comment type="subcellular location">
    <subcellularLocation>
        <location evidence="1">Cell membrane</location>
        <topology evidence="1">Multi-pass membrane protein</topology>
    </subcellularLocation>
</comment>
<dbReference type="PANTHER" id="PTHR30365:SF14">
    <property type="entry name" value="CYTOCHROME BD MENAQUINOL OXIDASE SUBUNIT I-RELATED"/>
    <property type="match status" value="1"/>
</dbReference>
<feature type="transmembrane region" description="Helical" evidence="12">
    <location>
        <begin position="324"/>
        <end position="347"/>
    </location>
</feature>
<evidence type="ECO:0000256" key="5">
    <source>
        <dbReference type="ARBA" id="ARBA00022617"/>
    </source>
</evidence>
<keyword evidence="5 12" id="KW-0349">Heme</keyword>
<reference evidence="13 14" key="1">
    <citation type="submission" date="2018-09" db="EMBL/GenBank/DDBJ databases">
        <title>Complete genome sequence of Euzebya sp. DY32-46 isolated from seawater of Pacific Ocean.</title>
        <authorList>
            <person name="Xu L."/>
            <person name="Wu Y.-H."/>
            <person name="Xu X.-W."/>
        </authorList>
    </citation>
    <scope>NUCLEOTIDE SEQUENCE [LARGE SCALE GENOMIC DNA]</scope>
    <source>
        <strain evidence="13 14">DY32-46</strain>
    </source>
</reference>
<dbReference type="GO" id="GO:0005886">
    <property type="term" value="C:plasma membrane"/>
    <property type="evidence" value="ECO:0007669"/>
    <property type="project" value="UniProtKB-SubCell"/>
</dbReference>
<dbReference type="GO" id="GO:0016682">
    <property type="term" value="F:oxidoreductase activity, acting on diphenols and related substances as donors, oxygen as acceptor"/>
    <property type="evidence" value="ECO:0007669"/>
    <property type="project" value="TreeGrafter"/>
</dbReference>
<keyword evidence="6 12" id="KW-0812">Transmembrane</keyword>
<evidence type="ECO:0000256" key="3">
    <source>
        <dbReference type="ARBA" id="ARBA00022448"/>
    </source>
</evidence>
<evidence type="ECO:0000256" key="8">
    <source>
        <dbReference type="ARBA" id="ARBA00022982"/>
    </source>
</evidence>
<feature type="transmembrane region" description="Helical" evidence="12">
    <location>
        <begin position="359"/>
        <end position="379"/>
    </location>
</feature>
<dbReference type="Proteomes" id="UP000264006">
    <property type="component" value="Chromosome"/>
</dbReference>
<feature type="transmembrane region" description="Helical" evidence="12">
    <location>
        <begin position="188"/>
        <end position="210"/>
    </location>
</feature>
<feature type="transmembrane region" description="Helical" evidence="12">
    <location>
        <begin position="222"/>
        <end position="241"/>
    </location>
</feature>
<dbReference type="AlphaFoldDB" id="A0A346Y0M8"/>
<feature type="transmembrane region" description="Helical" evidence="12">
    <location>
        <begin position="25"/>
        <end position="44"/>
    </location>
</feature>
<feature type="transmembrane region" description="Helical" evidence="12">
    <location>
        <begin position="65"/>
        <end position="87"/>
    </location>
</feature>
<protein>
    <submittedName>
        <fullName evidence="13">Cytochrome d ubiquinol oxidase subunit I</fullName>
    </submittedName>
</protein>
<evidence type="ECO:0000313" key="13">
    <source>
        <dbReference type="EMBL" id="AXV08025.1"/>
    </source>
</evidence>
<dbReference type="EMBL" id="CP031165">
    <property type="protein sequence ID" value="AXV08025.1"/>
    <property type="molecule type" value="Genomic_DNA"/>
</dbReference>
<organism evidence="13 14">
    <name type="scientific">Euzebya pacifica</name>
    <dbReference type="NCBI Taxonomy" id="1608957"/>
    <lineage>
        <taxon>Bacteria</taxon>
        <taxon>Bacillati</taxon>
        <taxon>Actinomycetota</taxon>
        <taxon>Nitriliruptoria</taxon>
        <taxon>Euzebyales</taxon>
    </lineage>
</organism>
<dbReference type="GO" id="GO:0009055">
    <property type="term" value="F:electron transfer activity"/>
    <property type="evidence" value="ECO:0007669"/>
    <property type="project" value="UniProtKB-UniRule"/>
</dbReference>
<comment type="similarity">
    <text evidence="2 12">Belongs to the cytochrome ubiquinol oxidase subunit 1 family.</text>
</comment>
<feature type="transmembrane region" description="Helical" evidence="12">
    <location>
        <begin position="99"/>
        <end position="121"/>
    </location>
</feature>
<dbReference type="Pfam" id="PF01654">
    <property type="entry name" value="Cyt_bd_oxida_I"/>
    <property type="match status" value="1"/>
</dbReference>
<evidence type="ECO:0000256" key="7">
    <source>
        <dbReference type="ARBA" id="ARBA00022723"/>
    </source>
</evidence>
<evidence type="ECO:0000256" key="4">
    <source>
        <dbReference type="ARBA" id="ARBA00022475"/>
    </source>
</evidence>
<dbReference type="PIRSF" id="PIRSF006446">
    <property type="entry name" value="Cyt_quinol_oxidase_1"/>
    <property type="match status" value="1"/>
</dbReference>
<dbReference type="GO" id="GO:0020037">
    <property type="term" value="F:heme binding"/>
    <property type="evidence" value="ECO:0007669"/>
    <property type="project" value="TreeGrafter"/>
</dbReference>
<keyword evidence="3 12" id="KW-0813">Transport</keyword>
<keyword evidence="4 12" id="KW-1003">Cell membrane</keyword>
<dbReference type="RefSeq" id="WP_216826091.1">
    <property type="nucleotide sequence ID" value="NZ_CP031165.1"/>
</dbReference>
<evidence type="ECO:0000256" key="9">
    <source>
        <dbReference type="ARBA" id="ARBA00022989"/>
    </source>
</evidence>
<evidence type="ECO:0000256" key="12">
    <source>
        <dbReference type="PIRNR" id="PIRNR006446"/>
    </source>
</evidence>
<proteinExistence type="inferred from homology"/>
<keyword evidence="11 12" id="KW-0472">Membrane</keyword>
<keyword evidence="9 12" id="KW-1133">Transmembrane helix</keyword>
<dbReference type="GO" id="GO:0070069">
    <property type="term" value="C:cytochrome complex"/>
    <property type="evidence" value="ECO:0007669"/>
    <property type="project" value="UniProtKB-UniRule"/>
</dbReference>
<keyword evidence="7 12" id="KW-0479">Metal-binding</keyword>
<name>A0A346Y0M8_9ACTN</name>
<evidence type="ECO:0000313" key="14">
    <source>
        <dbReference type="Proteomes" id="UP000264006"/>
    </source>
</evidence>
<evidence type="ECO:0000256" key="1">
    <source>
        <dbReference type="ARBA" id="ARBA00004651"/>
    </source>
</evidence>
<accession>A0A346Y0M8</accession>
<evidence type="ECO:0000256" key="10">
    <source>
        <dbReference type="ARBA" id="ARBA00023004"/>
    </source>
</evidence>
<dbReference type="GO" id="GO:0019646">
    <property type="term" value="P:aerobic electron transport chain"/>
    <property type="evidence" value="ECO:0007669"/>
    <property type="project" value="InterPro"/>
</dbReference>
<keyword evidence="10 12" id="KW-0408">Iron</keyword>
<feature type="transmembrane region" description="Helical" evidence="12">
    <location>
        <begin position="133"/>
        <end position="157"/>
    </location>
</feature>
<dbReference type="InterPro" id="IPR002585">
    <property type="entry name" value="Cyt-d_ubiquinol_oxidase_su_1"/>
</dbReference>
<keyword evidence="14" id="KW-1185">Reference proteome</keyword>
<keyword evidence="8 12" id="KW-0249">Electron transport</keyword>
<feature type="transmembrane region" description="Helical" evidence="12">
    <location>
        <begin position="405"/>
        <end position="428"/>
    </location>
</feature>
<dbReference type="KEGG" id="euz:DVS28_a3350"/>
<evidence type="ECO:0000256" key="2">
    <source>
        <dbReference type="ARBA" id="ARBA00009819"/>
    </source>
</evidence>
<evidence type="ECO:0000256" key="11">
    <source>
        <dbReference type="ARBA" id="ARBA00023136"/>
    </source>
</evidence>
<gene>
    <name evidence="13" type="ORF">DVS28_a3350</name>
</gene>
<evidence type="ECO:0000256" key="6">
    <source>
        <dbReference type="ARBA" id="ARBA00022692"/>
    </source>
</evidence>
<dbReference type="GO" id="GO:0046872">
    <property type="term" value="F:metal ion binding"/>
    <property type="evidence" value="ECO:0007669"/>
    <property type="project" value="UniProtKB-UniRule"/>
</dbReference>
<sequence>MDTILFAQSASDLLAARNQMALSLGWHIVLASFGVAFPAIIFAMHVRGIRGDADALVLAKRWSKVAGVLFAVGAVSGTILSFEMGMLWPGLMGPFGDVIGLPFALEGVAFFLEAIFLGIYLYGWGRLPDRVHVATLVPVMLAGAAGTFFIISVNAWMNTPTGFTMVDGVPADIDPWAAMLNPAVGTSYLHMFLAAYMVAGFAVSAVYALGRLRGRDDHLHRIGIAVPLVFAAVASLAQPVVGHMAGQRIAEDQPIKLAAIEGLPETMRRAPLTIGGLYEGDRVSGGIEVPGLLSFLATNSFDGEVAGLASVPPEDRPPVNVVRYSFATMVSIGTALAGLGAFALFVLARRRRLPRSRWFLRALVVAAPAAVIALETGWITTEVGRQPWIVHGLVRTADAVTDASWIWTSYTVLAVVYAGMTVATVVVLRSMSRRWALGEAPAAPYGPPAALVASDTADQPEVRA</sequence>
<dbReference type="PANTHER" id="PTHR30365">
    <property type="entry name" value="CYTOCHROME D UBIQUINOL OXIDASE"/>
    <property type="match status" value="1"/>
</dbReference>